<keyword evidence="11" id="KW-1185">Reference proteome</keyword>
<comment type="subcellular location">
    <subcellularLocation>
        <location evidence="1">Membrane</location>
        <topology evidence="1">Multi-pass membrane protein</topology>
    </subcellularLocation>
</comment>
<dbReference type="EMBL" id="JTDY01001772">
    <property type="protein sequence ID" value="KOB72929.1"/>
    <property type="molecule type" value="Genomic_DNA"/>
</dbReference>
<evidence type="ECO:0000256" key="8">
    <source>
        <dbReference type="ARBA" id="ARBA00023224"/>
    </source>
</evidence>
<evidence type="ECO:0000256" key="2">
    <source>
        <dbReference type="ARBA" id="ARBA00022606"/>
    </source>
</evidence>
<dbReference type="Pfam" id="PF02949">
    <property type="entry name" value="7tm_6"/>
    <property type="match status" value="1"/>
</dbReference>
<name>A0A0L7LC09_OPEBR</name>
<dbReference type="GO" id="GO:0007165">
    <property type="term" value="P:signal transduction"/>
    <property type="evidence" value="ECO:0007669"/>
    <property type="project" value="UniProtKB-KW"/>
</dbReference>
<evidence type="ECO:0000313" key="11">
    <source>
        <dbReference type="Proteomes" id="UP000037510"/>
    </source>
</evidence>
<comment type="caution">
    <text evidence="10">The sequence shown here is derived from an EMBL/GenBank/DDBJ whole genome shotgun (WGS) entry which is preliminary data.</text>
</comment>
<evidence type="ECO:0000256" key="3">
    <source>
        <dbReference type="ARBA" id="ARBA00022692"/>
    </source>
</evidence>
<evidence type="ECO:0000256" key="4">
    <source>
        <dbReference type="ARBA" id="ARBA00022725"/>
    </source>
</evidence>
<evidence type="ECO:0000256" key="6">
    <source>
        <dbReference type="ARBA" id="ARBA00023136"/>
    </source>
</evidence>
<feature type="transmembrane region" description="Helical" evidence="9">
    <location>
        <begin position="224"/>
        <end position="248"/>
    </location>
</feature>
<dbReference type="Proteomes" id="UP000037510">
    <property type="component" value="Unassembled WGS sequence"/>
</dbReference>
<protein>
    <submittedName>
        <fullName evidence="10">Putative odorant receptor OR23</fullName>
    </submittedName>
</protein>
<keyword evidence="2" id="KW-0716">Sensory transduction</keyword>
<dbReference type="GO" id="GO:0005549">
    <property type="term" value="F:odorant binding"/>
    <property type="evidence" value="ECO:0007669"/>
    <property type="project" value="InterPro"/>
</dbReference>
<reference evidence="10 11" key="1">
    <citation type="journal article" date="2015" name="Genome Biol. Evol.">
        <title>The genome of winter moth (Operophtera brumata) provides a genomic perspective on sexual dimorphism and phenology.</title>
        <authorList>
            <person name="Derks M.F."/>
            <person name="Smit S."/>
            <person name="Salis L."/>
            <person name="Schijlen E."/>
            <person name="Bossers A."/>
            <person name="Mateman C."/>
            <person name="Pijl A.S."/>
            <person name="de Ridder D."/>
            <person name="Groenen M.A."/>
            <person name="Visser M.E."/>
            <person name="Megens H.J."/>
        </authorList>
    </citation>
    <scope>NUCLEOTIDE SEQUENCE [LARGE SCALE GENOMIC DNA]</scope>
    <source>
        <strain evidence="10">WM2013NL</strain>
        <tissue evidence="10">Head and thorax</tissue>
    </source>
</reference>
<gene>
    <name evidence="10" type="ORF">OBRU01_11457</name>
</gene>
<keyword evidence="4" id="KW-0552">Olfaction</keyword>
<keyword evidence="8" id="KW-0807">Transducer</keyword>
<organism evidence="10 11">
    <name type="scientific">Operophtera brumata</name>
    <name type="common">Winter moth</name>
    <name type="synonym">Phalaena brumata</name>
    <dbReference type="NCBI Taxonomy" id="104452"/>
    <lineage>
        <taxon>Eukaryota</taxon>
        <taxon>Metazoa</taxon>
        <taxon>Ecdysozoa</taxon>
        <taxon>Arthropoda</taxon>
        <taxon>Hexapoda</taxon>
        <taxon>Insecta</taxon>
        <taxon>Pterygota</taxon>
        <taxon>Neoptera</taxon>
        <taxon>Endopterygota</taxon>
        <taxon>Lepidoptera</taxon>
        <taxon>Glossata</taxon>
        <taxon>Ditrysia</taxon>
        <taxon>Geometroidea</taxon>
        <taxon>Geometridae</taxon>
        <taxon>Larentiinae</taxon>
        <taxon>Operophtera</taxon>
    </lineage>
</organism>
<dbReference type="AlphaFoldDB" id="A0A0L7LC09"/>
<evidence type="ECO:0000256" key="9">
    <source>
        <dbReference type="SAM" id="Phobius"/>
    </source>
</evidence>
<accession>A0A0L7LC09</accession>
<evidence type="ECO:0000313" key="10">
    <source>
        <dbReference type="EMBL" id="KOB72929.1"/>
    </source>
</evidence>
<keyword evidence="5 9" id="KW-1133">Transmembrane helix</keyword>
<proteinExistence type="predicted"/>
<evidence type="ECO:0000256" key="1">
    <source>
        <dbReference type="ARBA" id="ARBA00004141"/>
    </source>
</evidence>
<dbReference type="GO" id="GO:0004984">
    <property type="term" value="F:olfactory receptor activity"/>
    <property type="evidence" value="ECO:0007669"/>
    <property type="project" value="InterPro"/>
</dbReference>
<keyword evidence="3 9" id="KW-0812">Transmembrane</keyword>
<feature type="non-terminal residue" evidence="10">
    <location>
        <position position="259"/>
    </location>
</feature>
<evidence type="ECO:0000256" key="7">
    <source>
        <dbReference type="ARBA" id="ARBA00023170"/>
    </source>
</evidence>
<dbReference type="GO" id="GO:0016020">
    <property type="term" value="C:membrane"/>
    <property type="evidence" value="ECO:0007669"/>
    <property type="project" value="UniProtKB-SubCell"/>
</dbReference>
<feature type="transmembrane region" description="Helical" evidence="9">
    <location>
        <begin position="42"/>
        <end position="68"/>
    </location>
</feature>
<keyword evidence="6 9" id="KW-0472">Membrane</keyword>
<sequence>MSGTLFICDGDCPKVDLNYIENYRCAILRKRFFVNQLLTWKLSILSIVFVIAIDVGMVFFAIVMLVSFHATHAARARRAAGDGGKRPLLFPFWMKDVDFGASPIYEIAFMFCNVSVCGYVNIQTQIVWVRHIATKVDIIIWCIEDLLVDVHPTTNREEKEHFALGIKQRMRHIIRQHQSMFSLMDDYAKVHKKFLMYEQKICSLVVCLTAYCTAEKLDEGELQLILILLLIATVVVHFIPCYLCTFIADKVDGLPQQFE</sequence>
<keyword evidence="7 10" id="KW-0675">Receptor</keyword>
<evidence type="ECO:0000256" key="5">
    <source>
        <dbReference type="ARBA" id="ARBA00022989"/>
    </source>
</evidence>
<dbReference type="InterPro" id="IPR004117">
    <property type="entry name" value="7tm6_olfct_rcpt"/>
</dbReference>